<proteinExistence type="predicted"/>
<organism evidence="2 3">
    <name type="scientific">Myotis myotis</name>
    <name type="common">Greater mouse-eared bat</name>
    <name type="synonym">Vespertilio myotis</name>
    <dbReference type="NCBI Taxonomy" id="51298"/>
    <lineage>
        <taxon>Eukaryota</taxon>
        <taxon>Metazoa</taxon>
        <taxon>Chordata</taxon>
        <taxon>Craniata</taxon>
        <taxon>Vertebrata</taxon>
        <taxon>Euteleostomi</taxon>
        <taxon>Mammalia</taxon>
        <taxon>Eutheria</taxon>
        <taxon>Laurasiatheria</taxon>
        <taxon>Chiroptera</taxon>
        <taxon>Yangochiroptera</taxon>
        <taxon>Vespertilionidae</taxon>
        <taxon>Myotis</taxon>
    </lineage>
</organism>
<keyword evidence="3" id="KW-1185">Reference proteome</keyword>
<dbReference type="Proteomes" id="UP000527355">
    <property type="component" value="Unassembled WGS sequence"/>
</dbReference>
<feature type="region of interest" description="Disordered" evidence="1">
    <location>
        <begin position="121"/>
        <end position="149"/>
    </location>
</feature>
<dbReference type="EMBL" id="JABWUV010000007">
    <property type="protein sequence ID" value="KAF6341558.1"/>
    <property type="molecule type" value="Genomic_DNA"/>
</dbReference>
<protein>
    <submittedName>
        <fullName evidence="2">Uncharacterized protein</fullName>
    </submittedName>
</protein>
<comment type="caution">
    <text evidence="2">The sequence shown here is derived from an EMBL/GenBank/DDBJ whole genome shotgun (WGS) entry which is preliminary data.</text>
</comment>
<dbReference type="AlphaFoldDB" id="A0A7J7WW78"/>
<evidence type="ECO:0000313" key="3">
    <source>
        <dbReference type="Proteomes" id="UP000527355"/>
    </source>
</evidence>
<gene>
    <name evidence="2" type="ORF">mMyoMyo1_011959</name>
</gene>
<reference evidence="2 3" key="1">
    <citation type="journal article" date="2020" name="Nature">
        <title>Six reference-quality genomes reveal evolution of bat adaptations.</title>
        <authorList>
            <person name="Jebb D."/>
            <person name="Huang Z."/>
            <person name="Pippel M."/>
            <person name="Hughes G.M."/>
            <person name="Lavrichenko K."/>
            <person name="Devanna P."/>
            <person name="Winkler S."/>
            <person name="Jermiin L.S."/>
            <person name="Skirmuntt E.C."/>
            <person name="Katzourakis A."/>
            <person name="Burkitt-Gray L."/>
            <person name="Ray D.A."/>
            <person name="Sullivan K.A.M."/>
            <person name="Roscito J.G."/>
            <person name="Kirilenko B.M."/>
            <person name="Davalos L.M."/>
            <person name="Corthals A.P."/>
            <person name="Power M.L."/>
            <person name="Jones G."/>
            <person name="Ransome R.D."/>
            <person name="Dechmann D.K.N."/>
            <person name="Locatelli A.G."/>
            <person name="Puechmaille S.J."/>
            <person name="Fedrigo O."/>
            <person name="Jarvis E.D."/>
            <person name="Hiller M."/>
            <person name="Vernes S.C."/>
            <person name="Myers E.W."/>
            <person name="Teeling E.C."/>
        </authorList>
    </citation>
    <scope>NUCLEOTIDE SEQUENCE [LARGE SCALE GENOMIC DNA]</scope>
    <source>
        <strain evidence="2">MMyoMyo1</strain>
        <tissue evidence="2">Flight muscle</tissue>
    </source>
</reference>
<name>A0A7J7WW78_MYOMY</name>
<evidence type="ECO:0000256" key="1">
    <source>
        <dbReference type="SAM" id="MobiDB-lite"/>
    </source>
</evidence>
<accession>A0A7J7WW78</accession>
<evidence type="ECO:0000313" key="2">
    <source>
        <dbReference type="EMBL" id="KAF6341558.1"/>
    </source>
</evidence>
<sequence length="149" mass="16280">MSYQELKPSRRMPRYILKYDRCSKCYIFSFALTQRLTTNKELFLPRLRIYPASDTDWHGGHRAGSGFPGHVVGHREGAAGHAHGGLGQLVVLRPLVELGVEALDALLVLLLALVPAAHQGHTPPESGRQELESVAPAPYPPVLSGVPDL</sequence>